<dbReference type="Pfam" id="PF10536">
    <property type="entry name" value="PMD"/>
    <property type="match status" value="1"/>
</dbReference>
<proteinExistence type="predicted"/>
<dbReference type="PANTHER" id="PTHR46033">
    <property type="entry name" value="PROTEIN MAIN-LIKE 2"/>
    <property type="match status" value="1"/>
</dbReference>
<evidence type="ECO:0000259" key="2">
    <source>
        <dbReference type="Pfam" id="PF10536"/>
    </source>
</evidence>
<protein>
    <recommendedName>
        <fullName evidence="2">Aminotransferase-like plant mobile domain-containing protein</fullName>
    </recommendedName>
</protein>
<dbReference type="InterPro" id="IPR044824">
    <property type="entry name" value="MAIN-like"/>
</dbReference>
<keyword evidence="4" id="KW-1185">Reference proteome</keyword>
<gene>
    <name evidence="3" type="ORF">L1049_010888</name>
</gene>
<comment type="caution">
    <text evidence="3">The sequence shown here is derived from an EMBL/GenBank/DDBJ whole genome shotgun (WGS) entry which is preliminary data.</text>
</comment>
<name>A0AAP0X1J4_LIQFO</name>
<organism evidence="3 4">
    <name type="scientific">Liquidambar formosana</name>
    <name type="common">Formosan gum</name>
    <dbReference type="NCBI Taxonomy" id="63359"/>
    <lineage>
        <taxon>Eukaryota</taxon>
        <taxon>Viridiplantae</taxon>
        <taxon>Streptophyta</taxon>
        <taxon>Embryophyta</taxon>
        <taxon>Tracheophyta</taxon>
        <taxon>Spermatophyta</taxon>
        <taxon>Magnoliopsida</taxon>
        <taxon>eudicotyledons</taxon>
        <taxon>Gunneridae</taxon>
        <taxon>Pentapetalae</taxon>
        <taxon>Saxifragales</taxon>
        <taxon>Altingiaceae</taxon>
        <taxon>Liquidambar</taxon>
    </lineage>
</organism>
<dbReference type="InterPro" id="IPR019557">
    <property type="entry name" value="AminoTfrase-like_pln_mobile"/>
</dbReference>
<dbReference type="PANTHER" id="PTHR46033:SF1">
    <property type="entry name" value="PROTEIN MAIN-LIKE 2"/>
    <property type="match status" value="1"/>
</dbReference>
<dbReference type="EMBL" id="JBBPBK010000006">
    <property type="protein sequence ID" value="KAK9282668.1"/>
    <property type="molecule type" value="Genomic_DNA"/>
</dbReference>
<reference evidence="3 4" key="1">
    <citation type="journal article" date="2024" name="Plant J.">
        <title>Genome sequences and population genomics reveal climatic adaptation and genomic divergence between two closely related sweetgum species.</title>
        <authorList>
            <person name="Xu W.Q."/>
            <person name="Ren C.Q."/>
            <person name="Zhang X.Y."/>
            <person name="Comes H.P."/>
            <person name="Liu X.H."/>
            <person name="Li Y.G."/>
            <person name="Kettle C.J."/>
            <person name="Jalonen R."/>
            <person name="Gaisberger H."/>
            <person name="Ma Y.Z."/>
            <person name="Qiu Y.X."/>
        </authorList>
    </citation>
    <scope>NUCLEOTIDE SEQUENCE [LARGE SCALE GENOMIC DNA]</scope>
    <source>
        <strain evidence="3">Hangzhou</strain>
    </source>
</reference>
<dbReference type="Proteomes" id="UP001415857">
    <property type="component" value="Unassembled WGS sequence"/>
</dbReference>
<feature type="compositionally biased region" description="Basic and acidic residues" evidence="1">
    <location>
        <begin position="1"/>
        <end position="11"/>
    </location>
</feature>
<feature type="domain" description="Aminotransferase-like plant mobile" evidence="2">
    <location>
        <begin position="154"/>
        <end position="316"/>
    </location>
</feature>
<dbReference type="AlphaFoldDB" id="A0AAP0X1J4"/>
<dbReference type="GO" id="GO:0010073">
    <property type="term" value="P:meristem maintenance"/>
    <property type="evidence" value="ECO:0007669"/>
    <property type="project" value="InterPro"/>
</dbReference>
<evidence type="ECO:0000256" key="1">
    <source>
        <dbReference type="SAM" id="MobiDB-lite"/>
    </source>
</evidence>
<evidence type="ECO:0000313" key="3">
    <source>
        <dbReference type="EMBL" id="KAK9282668.1"/>
    </source>
</evidence>
<feature type="region of interest" description="Disordered" evidence="1">
    <location>
        <begin position="1"/>
        <end position="52"/>
    </location>
</feature>
<feature type="compositionally biased region" description="Pro residues" evidence="1">
    <location>
        <begin position="43"/>
        <end position="52"/>
    </location>
</feature>
<accession>A0AAP0X1J4</accession>
<evidence type="ECO:0000313" key="4">
    <source>
        <dbReference type="Proteomes" id="UP001415857"/>
    </source>
</evidence>
<sequence length="335" mass="36512">MDAVEGGRERLTASARRRQRAAIEQNPSRGRRRRRGGIQLEVAPPPPPIAPPANVPAGHVPNAEGAHVVDAPEDAPAAAVWDGIRPLLGGPVDESLFISFRTHVATQIWVNRDYRGVMRPHCHAKILEPPLALTQIIERTRLTPLVTCSFRWSHKALVTAFVERWQLETNTFHMPFGEITITLDNVATILGIPVIGKVVSCPKLDDAVAQDLLVSTLGVEDSDASLALRDVRGQSVKLSWLKTIFSNLGDAPTVEKTTYAARAYLLYLLSSTLFTDKSGGRVSVGLLYVLQDLDTVHEYGWGAAALATLYRHLVLGSSQGSGELFITFIYPEGGT</sequence>